<dbReference type="AlphaFoldDB" id="A0A550BV53"/>
<evidence type="ECO:0000313" key="3">
    <source>
        <dbReference type="Proteomes" id="UP000320762"/>
    </source>
</evidence>
<organism evidence="2 3">
    <name type="scientific">Schizophyllum amplum</name>
    <dbReference type="NCBI Taxonomy" id="97359"/>
    <lineage>
        <taxon>Eukaryota</taxon>
        <taxon>Fungi</taxon>
        <taxon>Dikarya</taxon>
        <taxon>Basidiomycota</taxon>
        <taxon>Agaricomycotina</taxon>
        <taxon>Agaricomycetes</taxon>
        <taxon>Agaricomycetidae</taxon>
        <taxon>Agaricales</taxon>
        <taxon>Schizophyllaceae</taxon>
        <taxon>Schizophyllum</taxon>
    </lineage>
</organism>
<proteinExistence type="predicted"/>
<feature type="compositionally biased region" description="Basic and acidic residues" evidence="1">
    <location>
        <begin position="146"/>
        <end position="165"/>
    </location>
</feature>
<dbReference type="OrthoDB" id="3048720at2759"/>
<comment type="caution">
    <text evidence="2">The sequence shown here is derived from an EMBL/GenBank/DDBJ whole genome shotgun (WGS) entry which is preliminary data.</text>
</comment>
<reference evidence="2 3" key="1">
    <citation type="journal article" date="2019" name="New Phytol.">
        <title>Comparative genomics reveals unique wood-decay strategies and fruiting body development in the Schizophyllaceae.</title>
        <authorList>
            <person name="Almasi E."/>
            <person name="Sahu N."/>
            <person name="Krizsan K."/>
            <person name="Balint B."/>
            <person name="Kovacs G.M."/>
            <person name="Kiss B."/>
            <person name="Cseklye J."/>
            <person name="Drula E."/>
            <person name="Henrissat B."/>
            <person name="Nagy I."/>
            <person name="Chovatia M."/>
            <person name="Adam C."/>
            <person name="LaButti K."/>
            <person name="Lipzen A."/>
            <person name="Riley R."/>
            <person name="Grigoriev I.V."/>
            <person name="Nagy L.G."/>
        </authorList>
    </citation>
    <scope>NUCLEOTIDE SEQUENCE [LARGE SCALE GENOMIC DNA]</scope>
    <source>
        <strain evidence="2 3">NL-1724</strain>
    </source>
</reference>
<feature type="compositionally biased region" description="Basic residues" evidence="1">
    <location>
        <begin position="199"/>
        <end position="222"/>
    </location>
</feature>
<keyword evidence="3" id="KW-1185">Reference proteome</keyword>
<name>A0A550BV53_9AGAR</name>
<dbReference type="Proteomes" id="UP000320762">
    <property type="component" value="Unassembled WGS sequence"/>
</dbReference>
<feature type="compositionally biased region" description="Acidic residues" evidence="1">
    <location>
        <begin position="176"/>
        <end position="194"/>
    </location>
</feature>
<accession>A0A550BV53</accession>
<protein>
    <submittedName>
        <fullName evidence="2">Uncharacterized protein</fullName>
    </submittedName>
</protein>
<gene>
    <name evidence="2" type="ORF">BD626DRAFT_541322</name>
</gene>
<evidence type="ECO:0000313" key="2">
    <source>
        <dbReference type="EMBL" id="TRM56393.1"/>
    </source>
</evidence>
<feature type="region of interest" description="Disordered" evidence="1">
    <location>
        <begin position="146"/>
        <end position="249"/>
    </location>
</feature>
<evidence type="ECO:0000256" key="1">
    <source>
        <dbReference type="SAM" id="MobiDB-lite"/>
    </source>
</evidence>
<sequence>MGCTRKEVEDYMPIAVPRWDSVKVATLLESFAILGCNPDKLFRSNKEKAVFLKGAIAAGIHEGLSKITNLPKIAMHYKNYERKIVLDHGVVLDGWPATIEFKNPSDLSTALPPLEQLHKGIKDGTIFWRRLQRSVLSAREQQWEDAIAKGDAKEPSRKQRKDAGLSRKRRRAGDVAEGDDDKDGSSSDEAEDVSEEKRVTKRRKAAPAKKAAKKTGRGRKAGRSALIVPDDAESDAGGGAAGADVLGAT</sequence>
<dbReference type="EMBL" id="VDMD01000070">
    <property type="protein sequence ID" value="TRM56393.1"/>
    <property type="molecule type" value="Genomic_DNA"/>
</dbReference>
<dbReference type="STRING" id="97359.A0A550BV53"/>